<sequence>MEFILLNHSLTVRLCKQVSQYLRSKNWDTRVAAAHAIGAIAQNVKHTSVSELIDCVGLKISEAGLSVSIEDVLAISDVQSAFKSFDMNNVLEFGALVASGGQEFDVTSENIKSPKERLARQKQNLRRRLVPILVEEATMKKKNHRVKVNLGQGWPSGLDACEQFIDVNDMIRDEDLILDKVNMYGNGGDRQMFPSKSIHNIQQFVANMVPYIVSKRPSAREMNLLKRKAKINSKDQSKHWSEEGEADVAGTQLVETPRGSGPDILSSQKGTMNEQHGGWNLGLRNILTNNEIDPWKLGTQRQEGKSVTTVSKKRKAEHQGAVP</sequence>
<dbReference type="PANTHER" id="PTHR36498:SF1">
    <property type="entry name" value="TATA-BINDING PROTEIN-ASSOCIATED FACTOR 172"/>
    <property type="match status" value="1"/>
</dbReference>
<protein>
    <submittedName>
        <fullName evidence="2">TATA-binding protein-associated factor BTAF1</fullName>
    </submittedName>
</protein>
<feature type="region of interest" description="Disordered" evidence="1">
    <location>
        <begin position="295"/>
        <end position="323"/>
    </location>
</feature>
<dbReference type="GO" id="GO:0017025">
    <property type="term" value="F:TBP-class protein binding"/>
    <property type="evidence" value="ECO:0007669"/>
    <property type="project" value="InterPro"/>
</dbReference>
<dbReference type="InterPro" id="IPR044972">
    <property type="entry name" value="Mot1"/>
</dbReference>
<dbReference type="EMBL" id="SSTD01016175">
    <property type="protein sequence ID" value="TYK01592.1"/>
    <property type="molecule type" value="Genomic_DNA"/>
</dbReference>
<name>A0A5D3BS26_CUCMM</name>
<comment type="caution">
    <text evidence="2">The sequence shown here is derived from an EMBL/GenBank/DDBJ whole genome shotgun (WGS) entry which is preliminary data.</text>
</comment>
<dbReference type="GO" id="GO:0003677">
    <property type="term" value="F:DNA binding"/>
    <property type="evidence" value="ECO:0007669"/>
    <property type="project" value="InterPro"/>
</dbReference>
<evidence type="ECO:0000313" key="3">
    <source>
        <dbReference type="Proteomes" id="UP000321947"/>
    </source>
</evidence>
<dbReference type="Proteomes" id="UP000321947">
    <property type="component" value="Unassembled WGS sequence"/>
</dbReference>
<feature type="region of interest" description="Disordered" evidence="1">
    <location>
        <begin position="234"/>
        <end position="273"/>
    </location>
</feature>
<dbReference type="AlphaFoldDB" id="A0A5D3BS26"/>
<dbReference type="GO" id="GO:0016887">
    <property type="term" value="F:ATP hydrolysis activity"/>
    <property type="evidence" value="ECO:0007669"/>
    <property type="project" value="InterPro"/>
</dbReference>
<evidence type="ECO:0000256" key="1">
    <source>
        <dbReference type="SAM" id="MobiDB-lite"/>
    </source>
</evidence>
<evidence type="ECO:0000313" key="2">
    <source>
        <dbReference type="EMBL" id="TYK01592.1"/>
    </source>
</evidence>
<proteinExistence type="predicted"/>
<gene>
    <name evidence="2" type="ORF">E5676_scaffold451G001820</name>
</gene>
<dbReference type="PANTHER" id="PTHR36498">
    <property type="entry name" value="TATA-BINDING PROTEIN-ASSOCIATED FACTOR 172"/>
    <property type="match status" value="1"/>
</dbReference>
<feature type="compositionally biased region" description="Polar residues" evidence="1">
    <location>
        <begin position="299"/>
        <end position="310"/>
    </location>
</feature>
<organism evidence="2 3">
    <name type="scientific">Cucumis melo var. makuwa</name>
    <name type="common">Oriental melon</name>
    <dbReference type="NCBI Taxonomy" id="1194695"/>
    <lineage>
        <taxon>Eukaryota</taxon>
        <taxon>Viridiplantae</taxon>
        <taxon>Streptophyta</taxon>
        <taxon>Embryophyta</taxon>
        <taxon>Tracheophyta</taxon>
        <taxon>Spermatophyta</taxon>
        <taxon>Magnoliopsida</taxon>
        <taxon>eudicotyledons</taxon>
        <taxon>Gunneridae</taxon>
        <taxon>Pentapetalae</taxon>
        <taxon>rosids</taxon>
        <taxon>fabids</taxon>
        <taxon>Cucurbitales</taxon>
        <taxon>Cucurbitaceae</taxon>
        <taxon>Benincaseae</taxon>
        <taxon>Cucumis</taxon>
    </lineage>
</organism>
<reference evidence="2 3" key="1">
    <citation type="submission" date="2019-08" db="EMBL/GenBank/DDBJ databases">
        <title>Draft genome sequences of two oriental melons (Cucumis melo L. var makuwa).</title>
        <authorList>
            <person name="Kwon S.-Y."/>
        </authorList>
    </citation>
    <scope>NUCLEOTIDE SEQUENCE [LARGE SCALE GENOMIC DNA]</scope>
    <source>
        <strain evidence="3">cv. Chang Bougi</strain>
        <tissue evidence="2">Leaf</tissue>
    </source>
</reference>
<accession>A0A5D3BS26</accession>